<dbReference type="InterPro" id="IPR003660">
    <property type="entry name" value="HAMP_dom"/>
</dbReference>
<sequence length="392" mass="44535">MLPIITFGVFLYGWILQTTSEDISKNAVSQIKFYLTDFANEIERLKLLQYGLLEDEDLNEIVFTWKTMDNIGRMDKINMLSKRLSMVQNSSMYIKEVSVHIGPISKSVSSLTGVGQFDAEKYDGIRPVYGAGSQIIDWNDGLYLSALKQSTTEGNRPLFIIDIELDTKKLGEALNQFNTYTGSGTLLISGKSDFVLASGSTVYMKQAALDLVRGLGQASIETSHTYELSGNRYYMANANSKSLNMSIYRFIPEQIIHKPLNKIYAWAWLLAAATFVFIALYAISTYKVIHKPLLLLMRSFKRLENGDLNLVIEHGTKDEFGYLYGRFNQMVDTLRNLINQVYKQKIMAQRAELKQLQSQINPHFLFNSFFILSTMAKNRGLGANRVIYEAAW</sequence>
<evidence type="ECO:0000313" key="7">
    <source>
        <dbReference type="Proteomes" id="UP001649230"/>
    </source>
</evidence>
<evidence type="ECO:0000256" key="2">
    <source>
        <dbReference type="ARBA" id="ARBA00022475"/>
    </source>
</evidence>
<dbReference type="Proteomes" id="UP001649230">
    <property type="component" value="Chromosome"/>
</dbReference>
<reference evidence="6 7" key="1">
    <citation type="journal article" date="2024" name="Int. J. Syst. Evol. Microbiol.">
        <title>Paenibacillus hexagrammi sp. nov., a novel bacterium isolated from the gut content of Hexagrammos agrammus.</title>
        <authorList>
            <person name="Jung H.K."/>
            <person name="Kim D.G."/>
            <person name="Zin H."/>
            <person name="Park J."/>
            <person name="Jung H."/>
            <person name="Kim Y.O."/>
            <person name="Kong H.J."/>
            <person name="Kim J.W."/>
            <person name="Kim Y.S."/>
        </authorList>
    </citation>
    <scope>NUCLEOTIDE SEQUENCE [LARGE SCALE GENOMIC DNA]</scope>
    <source>
        <strain evidence="6 7">YPD9-1</strain>
    </source>
</reference>
<dbReference type="EMBL" id="CP090978">
    <property type="protein sequence ID" value="UJF36382.1"/>
    <property type="molecule type" value="Genomic_DNA"/>
</dbReference>
<dbReference type="SMART" id="SM00304">
    <property type="entry name" value="HAMP"/>
    <property type="match status" value="1"/>
</dbReference>
<keyword evidence="2" id="KW-1003">Cell membrane</keyword>
<dbReference type="Pfam" id="PF00672">
    <property type="entry name" value="HAMP"/>
    <property type="match status" value="1"/>
</dbReference>
<name>A0ABY3SQP3_9BACL</name>
<feature type="domain" description="HAMP" evidence="5">
    <location>
        <begin position="287"/>
        <end position="339"/>
    </location>
</feature>
<gene>
    <name evidence="6" type="ORF">L0M14_16385</name>
</gene>
<keyword evidence="4" id="KW-1133">Transmembrane helix</keyword>
<evidence type="ECO:0000256" key="4">
    <source>
        <dbReference type="SAM" id="Phobius"/>
    </source>
</evidence>
<keyword evidence="4" id="KW-0812">Transmembrane</keyword>
<evidence type="ECO:0000313" key="6">
    <source>
        <dbReference type="EMBL" id="UJF36382.1"/>
    </source>
</evidence>
<comment type="subcellular location">
    <subcellularLocation>
        <location evidence="1">Cell membrane</location>
    </subcellularLocation>
</comment>
<protein>
    <submittedName>
        <fullName evidence="6">HAMP domain-containing protein</fullName>
    </submittedName>
</protein>
<evidence type="ECO:0000256" key="1">
    <source>
        <dbReference type="ARBA" id="ARBA00004236"/>
    </source>
</evidence>
<keyword evidence="7" id="KW-1185">Reference proteome</keyword>
<evidence type="ECO:0000259" key="5">
    <source>
        <dbReference type="PROSITE" id="PS50885"/>
    </source>
</evidence>
<organism evidence="6 7">
    <name type="scientific">Paenibacillus hexagrammi</name>
    <dbReference type="NCBI Taxonomy" id="2908839"/>
    <lineage>
        <taxon>Bacteria</taxon>
        <taxon>Bacillati</taxon>
        <taxon>Bacillota</taxon>
        <taxon>Bacilli</taxon>
        <taxon>Bacillales</taxon>
        <taxon>Paenibacillaceae</taxon>
        <taxon>Paenibacillus</taxon>
    </lineage>
</organism>
<dbReference type="PROSITE" id="PS50885">
    <property type="entry name" value="HAMP"/>
    <property type="match status" value="1"/>
</dbReference>
<dbReference type="SUPFAM" id="SSF158472">
    <property type="entry name" value="HAMP domain-like"/>
    <property type="match status" value="1"/>
</dbReference>
<keyword evidence="3 4" id="KW-0472">Membrane</keyword>
<dbReference type="CDD" id="cd06225">
    <property type="entry name" value="HAMP"/>
    <property type="match status" value="1"/>
</dbReference>
<feature type="transmembrane region" description="Helical" evidence="4">
    <location>
        <begin position="263"/>
        <end position="283"/>
    </location>
</feature>
<dbReference type="InterPro" id="IPR010559">
    <property type="entry name" value="Sig_transdc_His_kin_internal"/>
</dbReference>
<dbReference type="Gene3D" id="6.10.340.10">
    <property type="match status" value="1"/>
</dbReference>
<dbReference type="Pfam" id="PF06580">
    <property type="entry name" value="His_kinase"/>
    <property type="match status" value="1"/>
</dbReference>
<dbReference type="RefSeq" id="WP_235122932.1">
    <property type="nucleotide sequence ID" value="NZ_CP090978.1"/>
</dbReference>
<accession>A0ABY3SQP3</accession>
<evidence type="ECO:0000256" key="3">
    <source>
        <dbReference type="ARBA" id="ARBA00023136"/>
    </source>
</evidence>
<proteinExistence type="predicted"/>